<proteinExistence type="predicted"/>
<evidence type="ECO:0000256" key="2">
    <source>
        <dbReference type="SAM" id="MobiDB-lite"/>
    </source>
</evidence>
<feature type="compositionally biased region" description="Polar residues" evidence="2">
    <location>
        <begin position="43"/>
        <end position="56"/>
    </location>
</feature>
<evidence type="ECO:0000256" key="1">
    <source>
        <dbReference type="SAM" id="Coils"/>
    </source>
</evidence>
<protein>
    <submittedName>
        <fullName evidence="3">Uncharacterized protein</fullName>
    </submittedName>
</protein>
<dbReference type="EMBL" id="NIVC01002397">
    <property type="protein sequence ID" value="PAA58227.1"/>
    <property type="molecule type" value="Genomic_DNA"/>
</dbReference>
<comment type="caution">
    <text evidence="3">The sequence shown here is derived from an EMBL/GenBank/DDBJ whole genome shotgun (WGS) entry which is preliminary data.</text>
</comment>
<keyword evidence="4" id="KW-1185">Reference proteome</keyword>
<organism evidence="3 4">
    <name type="scientific">Macrostomum lignano</name>
    <dbReference type="NCBI Taxonomy" id="282301"/>
    <lineage>
        <taxon>Eukaryota</taxon>
        <taxon>Metazoa</taxon>
        <taxon>Spiralia</taxon>
        <taxon>Lophotrochozoa</taxon>
        <taxon>Platyhelminthes</taxon>
        <taxon>Rhabditophora</taxon>
        <taxon>Macrostomorpha</taxon>
        <taxon>Macrostomida</taxon>
        <taxon>Macrostomidae</taxon>
        <taxon>Macrostomum</taxon>
    </lineage>
</organism>
<accession>A0A267EBG9</accession>
<feature type="coiled-coil region" evidence="1">
    <location>
        <begin position="170"/>
        <end position="200"/>
    </location>
</feature>
<dbReference type="Proteomes" id="UP000215902">
    <property type="component" value="Unassembled WGS sequence"/>
</dbReference>
<dbReference type="AlphaFoldDB" id="A0A267EBG9"/>
<sequence length="250" mass="27340">MNAISLCHHLQWLELSVSALFGSYSRGEYLQLYSGGLTITSTPTPDAGTTESTTYGERSFCDQGDRATSSESSEILMQTGHNSGLLRGHRHRQVNSHQPRSFVAASLNTESSNSSRFNSSRTVRTESCSSINSSTSILSEVRNRIADLTDSTKRLHSAELLKAHRAATSTESTEEQMRQLTEAEKELQGLLAELASLRSALTASGESATNESKGEAVLRKAHIESLSLLSNWMASIRNRITLRTSELCRA</sequence>
<evidence type="ECO:0000313" key="4">
    <source>
        <dbReference type="Proteomes" id="UP000215902"/>
    </source>
</evidence>
<name>A0A267EBG9_9PLAT</name>
<keyword evidence="1" id="KW-0175">Coiled coil</keyword>
<evidence type="ECO:0000313" key="3">
    <source>
        <dbReference type="EMBL" id="PAA58227.1"/>
    </source>
</evidence>
<gene>
    <name evidence="3" type="ORF">BOX15_Mlig030139g1</name>
</gene>
<feature type="region of interest" description="Disordered" evidence="2">
    <location>
        <begin position="43"/>
        <end position="74"/>
    </location>
</feature>
<reference evidence="3 4" key="1">
    <citation type="submission" date="2017-06" db="EMBL/GenBank/DDBJ databases">
        <title>A platform for efficient transgenesis in Macrostomum lignano, a flatworm model organism for stem cell research.</title>
        <authorList>
            <person name="Berezikov E."/>
        </authorList>
    </citation>
    <scope>NUCLEOTIDE SEQUENCE [LARGE SCALE GENOMIC DNA]</scope>
    <source>
        <strain evidence="3">DV1</strain>
        <tissue evidence="3">Whole organism</tissue>
    </source>
</reference>